<dbReference type="EC" id="2.7.1.5" evidence="8"/>
<evidence type="ECO:0000256" key="4">
    <source>
        <dbReference type="ARBA" id="ARBA00022840"/>
    </source>
</evidence>
<keyword evidence="5" id="KW-0684">Rhamnose metabolism</keyword>
<evidence type="ECO:0000259" key="7">
    <source>
        <dbReference type="Pfam" id="PF02782"/>
    </source>
</evidence>
<dbReference type="Gene3D" id="3.30.420.40">
    <property type="match status" value="2"/>
</dbReference>
<protein>
    <submittedName>
        <fullName evidence="8">L-Rhamnulokinase</fullName>
        <ecNumber evidence="8">2.7.1.5</ecNumber>
    </submittedName>
</protein>
<dbReference type="SUPFAM" id="SSF53067">
    <property type="entry name" value="Actin-like ATPase domain"/>
    <property type="match status" value="2"/>
</dbReference>
<sequence length="475" mass="52327">MKKHIAIDLGASNGRVLVGDLSSFEVVHRFVTHNDQILGEFYWNLQGLFSEIKVGLRKAFAQYGEQIVSIGIDTWGVDYVLTDAKGSLVSLCYHYRDGRTDGLIEEVSQALGGKMRIYEQTGIAFQPFNTLYQLRAMQRDRPEALAAAAHYLSVPDLLAFWLTGIMSNERSHASTTQLYNPRTGTWAWELIDQLELNRSLFAPIVDSGTALGPLTVEVAHEVGAPSSVVVIATAAHDTASAVAAVPSEAGETPLYISSGTWSLLGVELEQPRIDELALQSGFTNEVAASGKIRFLKNIMGMWIQQECVRHWEKEEGRDIAWKALDEETVEASSYAGWIDPTDQRFLKPNTHDNLMVDRINSWCDEHHMTRPSSKGEYMVAIYRGLAKAYATAILDLESVLGTKFSSLYIIGGGCKNEILDQWTATETGLVVHAGPVEATALGNLVVQAWATGELASLQEGRDQIRGQGQVKVFHP</sequence>
<evidence type="ECO:0000256" key="5">
    <source>
        <dbReference type="ARBA" id="ARBA00023308"/>
    </source>
</evidence>
<keyword evidence="2" id="KW-0547">Nucleotide-binding</keyword>
<keyword evidence="3 8" id="KW-0418">Kinase</keyword>
<dbReference type="Pfam" id="PF02782">
    <property type="entry name" value="FGGY_C"/>
    <property type="match status" value="1"/>
</dbReference>
<dbReference type="InterPro" id="IPR013449">
    <property type="entry name" value="Rhamnulokinase"/>
</dbReference>
<evidence type="ECO:0000259" key="6">
    <source>
        <dbReference type="Pfam" id="PF00370"/>
    </source>
</evidence>
<dbReference type="GO" id="GO:0005524">
    <property type="term" value="F:ATP binding"/>
    <property type="evidence" value="ECO:0007669"/>
    <property type="project" value="UniProtKB-KW"/>
</dbReference>
<dbReference type="InterPro" id="IPR018484">
    <property type="entry name" value="FGGY_N"/>
</dbReference>
<keyword evidence="4" id="KW-0067">ATP-binding</keyword>
<evidence type="ECO:0000313" key="8">
    <source>
        <dbReference type="EMBL" id="MPM37980.1"/>
    </source>
</evidence>
<proteinExistence type="predicted"/>
<dbReference type="GO" id="GO:0019301">
    <property type="term" value="P:rhamnose catabolic process"/>
    <property type="evidence" value="ECO:0007669"/>
    <property type="project" value="InterPro"/>
</dbReference>
<name>A0A644ZAQ9_9ZZZZ</name>
<feature type="domain" description="Carbohydrate kinase FGGY N-terminal" evidence="6">
    <location>
        <begin position="5"/>
        <end position="242"/>
    </location>
</feature>
<dbReference type="CDD" id="cd07771">
    <property type="entry name" value="ASKHA_NBD_FGGY_RhaB-like"/>
    <property type="match status" value="1"/>
</dbReference>
<organism evidence="8">
    <name type="scientific">bioreactor metagenome</name>
    <dbReference type="NCBI Taxonomy" id="1076179"/>
    <lineage>
        <taxon>unclassified sequences</taxon>
        <taxon>metagenomes</taxon>
        <taxon>ecological metagenomes</taxon>
    </lineage>
</organism>
<dbReference type="EMBL" id="VSSQ01008131">
    <property type="protein sequence ID" value="MPM37980.1"/>
    <property type="molecule type" value="Genomic_DNA"/>
</dbReference>
<feature type="domain" description="Carbohydrate kinase FGGY C-terminal" evidence="7">
    <location>
        <begin position="254"/>
        <end position="450"/>
    </location>
</feature>
<reference evidence="8" key="1">
    <citation type="submission" date="2019-08" db="EMBL/GenBank/DDBJ databases">
        <authorList>
            <person name="Kucharzyk K."/>
            <person name="Murdoch R.W."/>
            <person name="Higgins S."/>
            <person name="Loffler F."/>
        </authorList>
    </citation>
    <scope>NUCLEOTIDE SEQUENCE</scope>
</reference>
<evidence type="ECO:0000256" key="1">
    <source>
        <dbReference type="ARBA" id="ARBA00022679"/>
    </source>
</evidence>
<dbReference type="GO" id="GO:0008993">
    <property type="term" value="F:rhamnulokinase activity"/>
    <property type="evidence" value="ECO:0007669"/>
    <property type="project" value="UniProtKB-EC"/>
</dbReference>
<dbReference type="PANTHER" id="PTHR43095">
    <property type="entry name" value="SUGAR KINASE"/>
    <property type="match status" value="1"/>
</dbReference>
<keyword evidence="1 8" id="KW-0808">Transferase</keyword>
<evidence type="ECO:0000256" key="2">
    <source>
        <dbReference type="ARBA" id="ARBA00022741"/>
    </source>
</evidence>
<comment type="caution">
    <text evidence="8">The sequence shown here is derived from an EMBL/GenBank/DDBJ whole genome shotgun (WGS) entry which is preliminary data.</text>
</comment>
<dbReference type="Pfam" id="PF00370">
    <property type="entry name" value="FGGY_N"/>
    <property type="match status" value="1"/>
</dbReference>
<dbReference type="InterPro" id="IPR043129">
    <property type="entry name" value="ATPase_NBD"/>
</dbReference>
<dbReference type="AlphaFoldDB" id="A0A644ZAQ9"/>
<gene>
    <name evidence="8" type="primary">rhaB_4</name>
    <name evidence="8" type="ORF">SDC9_84603</name>
</gene>
<accession>A0A644ZAQ9</accession>
<evidence type="ECO:0000256" key="3">
    <source>
        <dbReference type="ARBA" id="ARBA00022777"/>
    </source>
</evidence>
<dbReference type="InterPro" id="IPR018485">
    <property type="entry name" value="FGGY_C"/>
</dbReference>
<dbReference type="PANTHER" id="PTHR43095:SF5">
    <property type="entry name" value="XYLULOSE KINASE"/>
    <property type="match status" value="1"/>
</dbReference>
<dbReference type="InterPro" id="IPR050406">
    <property type="entry name" value="FGGY_Carb_Kinase"/>
</dbReference>